<name>A0ACA9LDF3_9GLOM</name>
<protein>
    <submittedName>
        <fullName evidence="1">11811_t:CDS:1</fullName>
    </submittedName>
</protein>
<proteinExistence type="predicted"/>
<gene>
    <name evidence="1" type="ORF">DHETER_LOCUS3758</name>
</gene>
<organism evidence="1 2">
    <name type="scientific">Dentiscutata heterogama</name>
    <dbReference type="NCBI Taxonomy" id="1316150"/>
    <lineage>
        <taxon>Eukaryota</taxon>
        <taxon>Fungi</taxon>
        <taxon>Fungi incertae sedis</taxon>
        <taxon>Mucoromycota</taxon>
        <taxon>Glomeromycotina</taxon>
        <taxon>Glomeromycetes</taxon>
        <taxon>Diversisporales</taxon>
        <taxon>Gigasporaceae</taxon>
        <taxon>Dentiscutata</taxon>
    </lineage>
</organism>
<feature type="non-terminal residue" evidence="1">
    <location>
        <position position="105"/>
    </location>
</feature>
<evidence type="ECO:0000313" key="2">
    <source>
        <dbReference type="Proteomes" id="UP000789702"/>
    </source>
</evidence>
<keyword evidence="2" id="KW-1185">Reference proteome</keyword>
<feature type="non-terminal residue" evidence="1">
    <location>
        <position position="1"/>
    </location>
</feature>
<dbReference type="Proteomes" id="UP000789702">
    <property type="component" value="Unassembled WGS sequence"/>
</dbReference>
<accession>A0ACA9LDF3</accession>
<sequence>MSNEDLQNVYKNSLTVKDDYPKQDYNSLQQQIYSLHIINENQDFIYKKIIDELCKLHESENVASANFIVSAVLDLFSKSPSINMLTSTFPFTGKALSLIYSLKRL</sequence>
<reference evidence="1" key="1">
    <citation type="submission" date="2021-06" db="EMBL/GenBank/DDBJ databases">
        <authorList>
            <person name="Kallberg Y."/>
            <person name="Tangrot J."/>
            <person name="Rosling A."/>
        </authorList>
    </citation>
    <scope>NUCLEOTIDE SEQUENCE</scope>
    <source>
        <strain evidence="1">IL203A</strain>
    </source>
</reference>
<evidence type="ECO:0000313" key="1">
    <source>
        <dbReference type="EMBL" id="CAG8517664.1"/>
    </source>
</evidence>
<dbReference type="EMBL" id="CAJVPU010003414">
    <property type="protein sequence ID" value="CAG8517664.1"/>
    <property type="molecule type" value="Genomic_DNA"/>
</dbReference>
<comment type="caution">
    <text evidence="1">The sequence shown here is derived from an EMBL/GenBank/DDBJ whole genome shotgun (WGS) entry which is preliminary data.</text>
</comment>